<evidence type="ECO:0000313" key="4">
    <source>
        <dbReference type="Proteomes" id="UP000176336"/>
    </source>
</evidence>
<dbReference type="Pfam" id="PF13563">
    <property type="entry name" value="2_5_RNA_ligase2"/>
    <property type="match status" value="1"/>
</dbReference>
<feature type="short sequence motif" description="HXTX 1" evidence="2">
    <location>
        <begin position="40"/>
        <end position="43"/>
    </location>
</feature>
<evidence type="ECO:0000256" key="1">
    <source>
        <dbReference type="ARBA" id="ARBA00022801"/>
    </source>
</evidence>
<organism evidence="3 4">
    <name type="scientific">Candidatus Daviesbacteria bacterium RIFCSPHIGHO2_01_FULL_41_23</name>
    <dbReference type="NCBI Taxonomy" id="1797764"/>
    <lineage>
        <taxon>Bacteria</taxon>
        <taxon>Candidatus Daviesiibacteriota</taxon>
    </lineage>
</organism>
<feature type="active site" description="Proton donor" evidence="2">
    <location>
        <position position="40"/>
    </location>
</feature>
<dbReference type="AlphaFoldDB" id="A0A1F5IQM0"/>
<dbReference type="EC" id="3.1.4.58" evidence="2"/>
<dbReference type="SUPFAM" id="SSF55144">
    <property type="entry name" value="LigT-like"/>
    <property type="match status" value="1"/>
</dbReference>
<dbReference type="PANTHER" id="PTHR35561:SF1">
    <property type="entry name" value="RNA 2',3'-CYCLIC PHOSPHODIESTERASE"/>
    <property type="match status" value="1"/>
</dbReference>
<keyword evidence="3" id="KW-0436">Ligase</keyword>
<dbReference type="Proteomes" id="UP000176336">
    <property type="component" value="Unassembled WGS sequence"/>
</dbReference>
<accession>A0A1F5IQM0</accession>
<name>A0A1F5IQM0_9BACT</name>
<protein>
    <recommendedName>
        <fullName evidence="2">RNA 2',3'-cyclic phosphodiesterase</fullName>
        <shortName evidence="2">RNA 2',3'-CPDase</shortName>
        <ecNumber evidence="2">3.1.4.58</ecNumber>
    </recommendedName>
</protein>
<comment type="caution">
    <text evidence="3">The sequence shown here is derived from an EMBL/GenBank/DDBJ whole genome shotgun (WGS) entry which is preliminary data.</text>
</comment>
<evidence type="ECO:0000313" key="3">
    <source>
        <dbReference type="EMBL" id="OGE18639.1"/>
    </source>
</evidence>
<gene>
    <name evidence="3" type="ORF">A2871_04030</name>
</gene>
<feature type="active site" description="Proton acceptor" evidence="2">
    <location>
        <position position="127"/>
    </location>
</feature>
<comment type="caution">
    <text evidence="2">Lacks conserved residue(s) required for the propagation of feature annotation.</text>
</comment>
<dbReference type="EMBL" id="MFCR01000011">
    <property type="protein sequence ID" value="OGE18639.1"/>
    <property type="molecule type" value="Genomic_DNA"/>
</dbReference>
<dbReference type="HAMAP" id="MF_01940">
    <property type="entry name" value="RNA_CPDase"/>
    <property type="match status" value="1"/>
</dbReference>
<dbReference type="PANTHER" id="PTHR35561">
    <property type="entry name" value="RNA 2',3'-CYCLIC PHOSPHODIESTERASE"/>
    <property type="match status" value="1"/>
</dbReference>
<dbReference type="Gene3D" id="3.90.1140.10">
    <property type="entry name" value="Cyclic phosphodiesterase"/>
    <property type="match status" value="1"/>
</dbReference>
<dbReference type="InterPro" id="IPR004175">
    <property type="entry name" value="RNA_CPDase"/>
</dbReference>
<comment type="catalytic activity">
    <reaction evidence="2">
        <text>a 3'-end 2',3'-cyclophospho-ribonucleotide-RNA + H2O = a 3'-end 2'-phospho-ribonucleotide-RNA + H(+)</text>
        <dbReference type="Rhea" id="RHEA:11828"/>
        <dbReference type="Rhea" id="RHEA-COMP:10464"/>
        <dbReference type="Rhea" id="RHEA-COMP:17353"/>
        <dbReference type="ChEBI" id="CHEBI:15377"/>
        <dbReference type="ChEBI" id="CHEBI:15378"/>
        <dbReference type="ChEBI" id="CHEBI:83064"/>
        <dbReference type="ChEBI" id="CHEBI:173113"/>
        <dbReference type="EC" id="3.1.4.58"/>
    </reaction>
</comment>
<keyword evidence="1 2" id="KW-0378">Hydrolase</keyword>
<proteinExistence type="inferred from homology"/>
<reference evidence="3 4" key="1">
    <citation type="journal article" date="2016" name="Nat. Commun.">
        <title>Thousands of microbial genomes shed light on interconnected biogeochemical processes in an aquifer system.</title>
        <authorList>
            <person name="Anantharaman K."/>
            <person name="Brown C.T."/>
            <person name="Hug L.A."/>
            <person name="Sharon I."/>
            <person name="Castelle C.J."/>
            <person name="Probst A.J."/>
            <person name="Thomas B.C."/>
            <person name="Singh A."/>
            <person name="Wilkins M.J."/>
            <person name="Karaoz U."/>
            <person name="Brodie E.L."/>
            <person name="Williams K.H."/>
            <person name="Hubbard S.S."/>
            <person name="Banfield J.F."/>
        </authorList>
    </citation>
    <scope>NUCLEOTIDE SEQUENCE [LARGE SCALE GENOMIC DNA]</scope>
</reference>
<dbReference type="GO" id="GO:0004113">
    <property type="term" value="F:2',3'-cyclic-nucleotide 3'-phosphodiesterase activity"/>
    <property type="evidence" value="ECO:0007669"/>
    <property type="project" value="InterPro"/>
</dbReference>
<sequence length="186" mass="21337">MRFFVALEIPSENIAEFQSIQYRLHTLIPQAKLTNVDKIHLTLAFVGEQDEGLKENLITVITSSTNDIPTFEVTPAYIDGFPQIHHPEVLWVGVKGDIDKIHIIRERIKDDLQALRLPVDERRFVPHISVAKLNHSFQIDRNLEVRLEEMMQSNFTPIQITSIKLFESVPEGGLHTHNTLAEIKLI</sequence>
<evidence type="ECO:0000256" key="2">
    <source>
        <dbReference type="HAMAP-Rule" id="MF_01940"/>
    </source>
</evidence>
<dbReference type="GO" id="GO:0016874">
    <property type="term" value="F:ligase activity"/>
    <property type="evidence" value="ECO:0007669"/>
    <property type="project" value="UniProtKB-KW"/>
</dbReference>
<comment type="similarity">
    <text evidence="2">Belongs to the 2H phosphoesterase superfamily. ThpR family.</text>
</comment>
<dbReference type="GO" id="GO:0008664">
    <property type="term" value="F:RNA 2',3'-cyclic 3'-phosphodiesterase activity"/>
    <property type="evidence" value="ECO:0007669"/>
    <property type="project" value="UniProtKB-EC"/>
</dbReference>
<comment type="function">
    <text evidence="2">Hydrolyzes RNA 2',3'-cyclic phosphodiester to an RNA 2'-phosphomonoester.</text>
</comment>
<dbReference type="NCBIfam" id="TIGR02258">
    <property type="entry name" value="2_5_ligase"/>
    <property type="match status" value="1"/>
</dbReference>
<dbReference type="InterPro" id="IPR009097">
    <property type="entry name" value="Cyclic_Pdiesterase"/>
</dbReference>